<sequence length="87" mass="9602">MIVSTEAIGNKTIAIGAYPKSSKQPQEVPNFFEMGGEEKVAKMKDFQIVVGKKDEGKKQLGPKRSSNKDRHTKVDGRGSRIQRLITG</sequence>
<gene>
    <name evidence="2" type="ORF">Syun_001008</name>
</gene>
<feature type="region of interest" description="Disordered" evidence="1">
    <location>
        <begin position="52"/>
        <end position="87"/>
    </location>
</feature>
<feature type="compositionally biased region" description="Basic and acidic residues" evidence="1">
    <location>
        <begin position="66"/>
        <end position="78"/>
    </location>
</feature>
<accession>A0AAP0LCZ4</accession>
<dbReference type="AlphaFoldDB" id="A0AAP0LCZ4"/>
<dbReference type="Proteomes" id="UP001420932">
    <property type="component" value="Unassembled WGS sequence"/>
</dbReference>
<evidence type="ECO:0000313" key="3">
    <source>
        <dbReference type="Proteomes" id="UP001420932"/>
    </source>
</evidence>
<comment type="caution">
    <text evidence="2">The sequence shown here is derived from an EMBL/GenBank/DDBJ whole genome shotgun (WGS) entry which is preliminary data.</text>
</comment>
<dbReference type="EMBL" id="JBBNAF010000001">
    <property type="protein sequence ID" value="KAK9168868.1"/>
    <property type="molecule type" value="Genomic_DNA"/>
</dbReference>
<organism evidence="2 3">
    <name type="scientific">Stephania yunnanensis</name>
    <dbReference type="NCBI Taxonomy" id="152371"/>
    <lineage>
        <taxon>Eukaryota</taxon>
        <taxon>Viridiplantae</taxon>
        <taxon>Streptophyta</taxon>
        <taxon>Embryophyta</taxon>
        <taxon>Tracheophyta</taxon>
        <taxon>Spermatophyta</taxon>
        <taxon>Magnoliopsida</taxon>
        <taxon>Ranunculales</taxon>
        <taxon>Menispermaceae</taxon>
        <taxon>Menispermoideae</taxon>
        <taxon>Cissampelideae</taxon>
        <taxon>Stephania</taxon>
    </lineage>
</organism>
<proteinExistence type="predicted"/>
<protein>
    <submittedName>
        <fullName evidence="2">Uncharacterized protein</fullName>
    </submittedName>
</protein>
<reference evidence="2 3" key="1">
    <citation type="submission" date="2024-01" db="EMBL/GenBank/DDBJ databases">
        <title>Genome assemblies of Stephania.</title>
        <authorList>
            <person name="Yang L."/>
        </authorList>
    </citation>
    <scope>NUCLEOTIDE SEQUENCE [LARGE SCALE GENOMIC DNA]</scope>
    <source>
        <strain evidence="2">YNDBR</strain>
        <tissue evidence="2">Leaf</tissue>
    </source>
</reference>
<evidence type="ECO:0000256" key="1">
    <source>
        <dbReference type="SAM" id="MobiDB-lite"/>
    </source>
</evidence>
<name>A0AAP0LCZ4_9MAGN</name>
<keyword evidence="3" id="KW-1185">Reference proteome</keyword>
<evidence type="ECO:0000313" key="2">
    <source>
        <dbReference type="EMBL" id="KAK9168868.1"/>
    </source>
</evidence>